<name>A0A251VQ76_HELAN</name>
<dbReference type="Proteomes" id="UP000215914">
    <property type="component" value="Chromosome 1"/>
</dbReference>
<reference evidence="3" key="2">
    <citation type="submission" date="2017-02" db="EMBL/GenBank/DDBJ databases">
        <title>Sunflower complete genome.</title>
        <authorList>
            <person name="Langlade N."/>
            <person name="Munos S."/>
        </authorList>
    </citation>
    <scope>NUCLEOTIDE SEQUENCE [LARGE SCALE GENOMIC DNA]</scope>
    <source>
        <tissue evidence="3">Leaves</tissue>
    </source>
</reference>
<evidence type="ECO:0000313" key="3">
    <source>
        <dbReference type="EMBL" id="OTG36881.1"/>
    </source>
</evidence>
<keyword evidence="4" id="KW-1185">Reference proteome</keyword>
<reference evidence="2" key="3">
    <citation type="submission" date="2020-06" db="EMBL/GenBank/DDBJ databases">
        <title>Helianthus annuus Genome sequencing and assembly Release 2.</title>
        <authorList>
            <person name="Gouzy J."/>
            <person name="Langlade N."/>
            <person name="Munos S."/>
        </authorList>
    </citation>
    <scope>NUCLEOTIDE SEQUENCE</scope>
    <source>
        <tissue evidence="2">Leaves</tissue>
    </source>
</reference>
<reference evidence="2 4" key="1">
    <citation type="journal article" date="2017" name="Nature">
        <title>The sunflower genome provides insights into oil metabolism, flowering and Asterid evolution.</title>
        <authorList>
            <person name="Badouin H."/>
            <person name="Gouzy J."/>
            <person name="Grassa C.J."/>
            <person name="Murat F."/>
            <person name="Staton S.E."/>
            <person name="Cottret L."/>
            <person name="Lelandais-Briere C."/>
            <person name="Owens G.L."/>
            <person name="Carrere S."/>
            <person name="Mayjonade B."/>
            <person name="Legrand L."/>
            <person name="Gill N."/>
            <person name="Kane N.C."/>
            <person name="Bowers J.E."/>
            <person name="Hubner S."/>
            <person name="Bellec A."/>
            <person name="Berard A."/>
            <person name="Berges H."/>
            <person name="Blanchet N."/>
            <person name="Boniface M.C."/>
            <person name="Brunel D."/>
            <person name="Catrice O."/>
            <person name="Chaidir N."/>
            <person name="Claudel C."/>
            <person name="Donnadieu C."/>
            <person name="Faraut T."/>
            <person name="Fievet G."/>
            <person name="Helmstetter N."/>
            <person name="King M."/>
            <person name="Knapp S.J."/>
            <person name="Lai Z."/>
            <person name="Le Paslier M.C."/>
            <person name="Lippi Y."/>
            <person name="Lorenzon L."/>
            <person name="Mandel J.R."/>
            <person name="Marage G."/>
            <person name="Marchand G."/>
            <person name="Marquand E."/>
            <person name="Bret-Mestries E."/>
            <person name="Morien E."/>
            <person name="Nambeesan S."/>
            <person name="Nguyen T."/>
            <person name="Pegot-Espagnet P."/>
            <person name="Pouilly N."/>
            <person name="Raftis F."/>
            <person name="Sallet E."/>
            <person name="Schiex T."/>
            <person name="Thomas J."/>
            <person name="Vandecasteele C."/>
            <person name="Vares D."/>
            <person name="Vear F."/>
            <person name="Vautrin S."/>
            <person name="Crespi M."/>
            <person name="Mangin B."/>
            <person name="Burke J.M."/>
            <person name="Salse J."/>
            <person name="Munos S."/>
            <person name="Vincourt P."/>
            <person name="Rieseberg L.H."/>
            <person name="Langlade N.B."/>
        </authorList>
    </citation>
    <scope>NUCLEOTIDE SEQUENCE [LARGE SCALE GENOMIC DNA]</scope>
    <source>
        <strain evidence="4">cv. SF193</strain>
        <tissue evidence="2">Leaves</tissue>
    </source>
</reference>
<dbReference type="Gramene" id="mRNA:HanXRQr2_Chr01g0019371">
    <property type="protein sequence ID" value="CDS:HanXRQr2_Chr01g0019371.1"/>
    <property type="gene ID" value="HanXRQr2_Chr01g0019371"/>
</dbReference>
<sequence>MWQSFLVSLGGKLAFASTFTIFTQNRRDPNAFGRPNDPYGSFISLFTLLLSPPTIDATSLPTSSPISNPKLSIFFLILNPKLSFWPFHFVSQRRYQLFIPANPNRINNYQA</sequence>
<gene>
    <name evidence="3" type="ORF">HannXRQ_Chr01g0012661</name>
    <name evidence="2" type="ORF">HanXRQr2_Chr01g0019371</name>
</gene>
<accession>A0A251VQ76</accession>
<protein>
    <submittedName>
        <fullName evidence="3">Uncharacterized protein</fullName>
    </submittedName>
</protein>
<proteinExistence type="predicted"/>
<evidence type="ECO:0000256" key="1">
    <source>
        <dbReference type="SAM" id="SignalP"/>
    </source>
</evidence>
<organism evidence="3 4">
    <name type="scientific">Helianthus annuus</name>
    <name type="common">Common sunflower</name>
    <dbReference type="NCBI Taxonomy" id="4232"/>
    <lineage>
        <taxon>Eukaryota</taxon>
        <taxon>Viridiplantae</taxon>
        <taxon>Streptophyta</taxon>
        <taxon>Embryophyta</taxon>
        <taxon>Tracheophyta</taxon>
        <taxon>Spermatophyta</taxon>
        <taxon>Magnoliopsida</taxon>
        <taxon>eudicotyledons</taxon>
        <taxon>Gunneridae</taxon>
        <taxon>Pentapetalae</taxon>
        <taxon>asterids</taxon>
        <taxon>campanulids</taxon>
        <taxon>Asterales</taxon>
        <taxon>Asteraceae</taxon>
        <taxon>Asteroideae</taxon>
        <taxon>Heliantheae alliance</taxon>
        <taxon>Heliantheae</taxon>
        <taxon>Helianthus</taxon>
    </lineage>
</organism>
<dbReference type="EMBL" id="CM007890">
    <property type="protein sequence ID" value="OTG36881.1"/>
    <property type="molecule type" value="Genomic_DNA"/>
</dbReference>
<feature type="signal peptide" evidence="1">
    <location>
        <begin position="1"/>
        <end position="16"/>
    </location>
</feature>
<dbReference type="AlphaFoldDB" id="A0A251VQ76"/>
<dbReference type="InParanoid" id="A0A251VQ76"/>
<keyword evidence="1" id="KW-0732">Signal</keyword>
<evidence type="ECO:0000313" key="2">
    <source>
        <dbReference type="EMBL" id="KAF5821824.1"/>
    </source>
</evidence>
<feature type="chain" id="PRO_5012309909" evidence="1">
    <location>
        <begin position="17"/>
        <end position="111"/>
    </location>
</feature>
<dbReference type="EMBL" id="MNCJ02000316">
    <property type="protein sequence ID" value="KAF5821824.1"/>
    <property type="molecule type" value="Genomic_DNA"/>
</dbReference>
<evidence type="ECO:0000313" key="4">
    <source>
        <dbReference type="Proteomes" id="UP000215914"/>
    </source>
</evidence>